<proteinExistence type="predicted"/>
<feature type="domain" description="Sialate O-acetylesterase" evidence="3">
    <location>
        <begin position="42"/>
        <end position="277"/>
    </location>
</feature>
<feature type="compositionally biased region" description="Basic and acidic residues" evidence="2">
    <location>
        <begin position="300"/>
        <end position="309"/>
    </location>
</feature>
<evidence type="ECO:0000256" key="1">
    <source>
        <dbReference type="ARBA" id="ARBA00022801"/>
    </source>
</evidence>
<name>A0A7S1T517_9CHLO</name>
<evidence type="ECO:0000256" key="2">
    <source>
        <dbReference type="SAM" id="MobiDB-lite"/>
    </source>
</evidence>
<dbReference type="PANTHER" id="PTHR31988">
    <property type="entry name" value="ESTERASE, PUTATIVE (DUF303)-RELATED"/>
    <property type="match status" value="1"/>
</dbReference>
<evidence type="ECO:0000313" key="4">
    <source>
        <dbReference type="EMBL" id="CAD9216346.1"/>
    </source>
</evidence>
<dbReference type="GO" id="GO:0016787">
    <property type="term" value="F:hydrolase activity"/>
    <property type="evidence" value="ECO:0007669"/>
    <property type="project" value="UniProtKB-KW"/>
</dbReference>
<dbReference type="InterPro" id="IPR036514">
    <property type="entry name" value="SGNH_hydro_sf"/>
</dbReference>
<evidence type="ECO:0000259" key="3">
    <source>
        <dbReference type="Pfam" id="PF03629"/>
    </source>
</evidence>
<organism evidence="4">
    <name type="scientific">Tetraselmis chuii</name>
    <dbReference type="NCBI Taxonomy" id="63592"/>
    <lineage>
        <taxon>Eukaryota</taxon>
        <taxon>Viridiplantae</taxon>
        <taxon>Chlorophyta</taxon>
        <taxon>core chlorophytes</taxon>
        <taxon>Chlorodendrophyceae</taxon>
        <taxon>Chlorodendrales</taxon>
        <taxon>Chlorodendraceae</taxon>
        <taxon>Tetraselmis</taxon>
    </lineage>
</organism>
<dbReference type="PANTHER" id="PTHR31988:SF19">
    <property type="entry name" value="9-O-ACETYL-N-ACETYLNEURAMINIC ACID DEACETYLASE-RELATED"/>
    <property type="match status" value="1"/>
</dbReference>
<protein>
    <recommendedName>
        <fullName evidence="3">Sialate O-acetylesterase domain-containing protein</fullName>
    </recommendedName>
</protein>
<feature type="region of interest" description="Disordered" evidence="2">
    <location>
        <begin position="287"/>
        <end position="309"/>
    </location>
</feature>
<dbReference type="SUPFAM" id="SSF52266">
    <property type="entry name" value="SGNH hydrolase"/>
    <property type="match status" value="1"/>
</dbReference>
<reference evidence="4" key="1">
    <citation type="submission" date="2021-01" db="EMBL/GenBank/DDBJ databases">
        <authorList>
            <person name="Corre E."/>
            <person name="Pelletier E."/>
            <person name="Niang G."/>
            <person name="Scheremetjew M."/>
            <person name="Finn R."/>
            <person name="Kale V."/>
            <person name="Holt S."/>
            <person name="Cochrane G."/>
            <person name="Meng A."/>
            <person name="Brown T."/>
            <person name="Cohen L."/>
        </authorList>
    </citation>
    <scope>NUCLEOTIDE SEQUENCE</scope>
    <source>
        <strain evidence="4">PLY429</strain>
    </source>
</reference>
<dbReference type="InterPro" id="IPR052940">
    <property type="entry name" value="Carb_Esterase_6"/>
</dbReference>
<sequence>MSNWTGALTARETGWSCFSFVAPMLPAFSETAGEPTVDTEPLDVFILGGQSNMAGRGGVIQTKTGKAWDGVLPPSCEPAPGQILKFNGAGKWEDAQEPLHIDIDTTKVCGVGPGLAFANELRNMGYTNRIGLVPCAIGGTRVDLWEDGGKLFTNMVHRAFAALAERPNSRLCGLLWFQGESDADTIERATTYGKKSERLLSSFRTAFNAPNLPIVQVAVTSTREEVPYVDHVRKGQLSIQLSNLATVDARGYHLPDGFHLSTYAHCKLAKEMAEAFLLNFRDPPAAAQEMDAPPVDDMQSMEKVRQESG</sequence>
<gene>
    <name evidence="4" type="ORF">TCHU04912_LOCUS18586</name>
</gene>
<keyword evidence="1" id="KW-0378">Hydrolase</keyword>
<dbReference type="EMBL" id="HBGG01035537">
    <property type="protein sequence ID" value="CAD9216346.1"/>
    <property type="molecule type" value="Transcribed_RNA"/>
</dbReference>
<dbReference type="Pfam" id="PF03629">
    <property type="entry name" value="SASA"/>
    <property type="match status" value="1"/>
</dbReference>
<accession>A0A7S1T517</accession>
<dbReference type="InterPro" id="IPR005181">
    <property type="entry name" value="SASA"/>
</dbReference>
<dbReference type="Gene3D" id="3.40.50.1110">
    <property type="entry name" value="SGNH hydrolase"/>
    <property type="match status" value="1"/>
</dbReference>
<dbReference type="AlphaFoldDB" id="A0A7S1T517"/>